<dbReference type="RefSeq" id="WP_191779496.1">
    <property type="nucleotide sequence ID" value="NZ_JACSQV010000001.1"/>
</dbReference>
<sequence>MTESFDDAQVPELEYDETIPPRPEEEVADAARATPDPAGHGGDAALTAGDDVLQADSHGVGTDLPTAHRVD</sequence>
<evidence type="ECO:0000313" key="2">
    <source>
        <dbReference type="EMBL" id="MBD7916894.1"/>
    </source>
</evidence>
<protein>
    <recommendedName>
        <fullName evidence="4">DUF5709 domain-containing protein</fullName>
    </recommendedName>
</protein>
<name>A0ABR8Q8Y9_9CELL</name>
<organism evidence="2 3">
    <name type="scientific">Cellulomonas avistercoris</name>
    <dbReference type="NCBI Taxonomy" id="2762242"/>
    <lineage>
        <taxon>Bacteria</taxon>
        <taxon>Bacillati</taxon>
        <taxon>Actinomycetota</taxon>
        <taxon>Actinomycetes</taxon>
        <taxon>Micrococcales</taxon>
        <taxon>Cellulomonadaceae</taxon>
        <taxon>Cellulomonas</taxon>
    </lineage>
</organism>
<dbReference type="Proteomes" id="UP000604241">
    <property type="component" value="Unassembled WGS sequence"/>
</dbReference>
<comment type="caution">
    <text evidence="2">The sequence shown here is derived from an EMBL/GenBank/DDBJ whole genome shotgun (WGS) entry which is preliminary data.</text>
</comment>
<keyword evidence="3" id="KW-1185">Reference proteome</keyword>
<evidence type="ECO:0008006" key="4">
    <source>
        <dbReference type="Google" id="ProtNLM"/>
    </source>
</evidence>
<gene>
    <name evidence="2" type="ORF">H9657_01180</name>
</gene>
<evidence type="ECO:0000256" key="1">
    <source>
        <dbReference type="SAM" id="MobiDB-lite"/>
    </source>
</evidence>
<dbReference type="EMBL" id="JACSQV010000001">
    <property type="protein sequence ID" value="MBD7916894.1"/>
    <property type="molecule type" value="Genomic_DNA"/>
</dbReference>
<evidence type="ECO:0000313" key="3">
    <source>
        <dbReference type="Proteomes" id="UP000604241"/>
    </source>
</evidence>
<feature type="region of interest" description="Disordered" evidence="1">
    <location>
        <begin position="1"/>
        <end position="71"/>
    </location>
</feature>
<proteinExistence type="predicted"/>
<accession>A0ABR8Q8Y9</accession>
<reference evidence="2 3" key="1">
    <citation type="submission" date="2020-08" db="EMBL/GenBank/DDBJ databases">
        <title>A Genomic Blueprint of the Chicken Gut Microbiome.</title>
        <authorList>
            <person name="Gilroy R."/>
            <person name="Ravi A."/>
            <person name="Getino M."/>
            <person name="Pursley I."/>
            <person name="Horton D.L."/>
            <person name="Alikhan N.-F."/>
            <person name="Baker D."/>
            <person name="Gharbi K."/>
            <person name="Hall N."/>
            <person name="Watson M."/>
            <person name="Adriaenssens E.M."/>
            <person name="Foster-Nyarko E."/>
            <person name="Jarju S."/>
            <person name="Secka A."/>
            <person name="Antonio M."/>
            <person name="Oren A."/>
            <person name="Chaudhuri R."/>
            <person name="La Ragione R.M."/>
            <person name="Hildebrand F."/>
            <person name="Pallen M.J."/>
        </authorList>
    </citation>
    <scope>NUCLEOTIDE SEQUENCE [LARGE SCALE GENOMIC DNA]</scope>
    <source>
        <strain evidence="2 3">Sa3CUA2</strain>
    </source>
</reference>